<dbReference type="GO" id="GO:0005829">
    <property type="term" value="C:cytosol"/>
    <property type="evidence" value="ECO:0007669"/>
    <property type="project" value="TreeGrafter"/>
</dbReference>
<dbReference type="Proteomes" id="UP000476310">
    <property type="component" value="Unassembled WGS sequence"/>
</dbReference>
<evidence type="ECO:0000259" key="1">
    <source>
        <dbReference type="Pfam" id="PF01968"/>
    </source>
</evidence>
<dbReference type="GO" id="GO:0017168">
    <property type="term" value="F:5-oxoprolinase (ATP-hydrolyzing) activity"/>
    <property type="evidence" value="ECO:0007669"/>
    <property type="project" value="TreeGrafter"/>
</dbReference>
<keyword evidence="5" id="KW-1185">Reference proteome</keyword>
<gene>
    <name evidence="4" type="ORF">G4H13_20075</name>
</gene>
<proteinExistence type="predicted"/>
<dbReference type="RefSeq" id="WP_037959815.1">
    <property type="nucleotide sequence ID" value="NZ_JAAIKT010000023.1"/>
</dbReference>
<comment type="caution">
    <text evidence="4">The sequence shown here is derived from an EMBL/GenBank/DDBJ whole genome shotgun (WGS) entry which is preliminary data.</text>
</comment>
<accession>A0A6G4AHC8</accession>
<dbReference type="InterPro" id="IPR002821">
    <property type="entry name" value="Hydantoinase_A"/>
</dbReference>
<reference evidence="4" key="1">
    <citation type="submission" date="2020-02" db="EMBL/GenBank/DDBJ databases">
        <title>A new Streptomyces sp. for controlling soil-borne diseases.</title>
        <authorList>
            <person name="Li X."/>
            <person name="Tian Y."/>
            <person name="Gao K."/>
        </authorList>
    </citation>
    <scope>NUCLEOTIDE SEQUENCE [LARGE SCALE GENOMIC DNA]</scope>
    <source>
        <strain evidence="4">0250</strain>
    </source>
</reference>
<dbReference type="GO" id="GO:0006749">
    <property type="term" value="P:glutathione metabolic process"/>
    <property type="evidence" value="ECO:0007669"/>
    <property type="project" value="TreeGrafter"/>
</dbReference>
<organism evidence="4 5">
    <name type="scientific">Streptomyces rhizosphaericus</name>
    <dbReference type="NCBI Taxonomy" id="114699"/>
    <lineage>
        <taxon>Bacteria</taxon>
        <taxon>Bacillati</taxon>
        <taxon>Actinomycetota</taxon>
        <taxon>Actinomycetes</taxon>
        <taxon>Kitasatosporales</taxon>
        <taxon>Streptomycetaceae</taxon>
        <taxon>Streptomyces</taxon>
        <taxon>Streptomyces violaceusniger group</taxon>
    </lineage>
</organism>
<evidence type="ECO:0000259" key="3">
    <source>
        <dbReference type="Pfam" id="PF19278"/>
    </source>
</evidence>
<evidence type="ECO:0000259" key="2">
    <source>
        <dbReference type="Pfam" id="PF05378"/>
    </source>
</evidence>
<feature type="domain" description="Hydantoinase A/oxoprolinase" evidence="1">
    <location>
        <begin position="214"/>
        <end position="501"/>
    </location>
</feature>
<feature type="domain" description="Hydantoinase/oxoprolinase N-terminal" evidence="2">
    <location>
        <begin position="5"/>
        <end position="193"/>
    </location>
</feature>
<dbReference type="EMBL" id="JAAIKT010000023">
    <property type="protein sequence ID" value="NEW72638.1"/>
    <property type="molecule type" value="Genomic_DNA"/>
</dbReference>
<evidence type="ECO:0000313" key="4">
    <source>
        <dbReference type="EMBL" id="NEW72638.1"/>
    </source>
</evidence>
<dbReference type="InterPro" id="IPR008040">
    <property type="entry name" value="Hydant_A_N"/>
</dbReference>
<feature type="domain" description="Acetophenone carboxylase-like C-terminal" evidence="3">
    <location>
        <begin position="515"/>
        <end position="687"/>
    </location>
</feature>
<dbReference type="InterPro" id="IPR049517">
    <property type="entry name" value="ACX-like_C"/>
</dbReference>
<dbReference type="AlphaFoldDB" id="A0A6G4AHC8"/>
<evidence type="ECO:0000313" key="5">
    <source>
        <dbReference type="Proteomes" id="UP000476310"/>
    </source>
</evidence>
<dbReference type="Pfam" id="PF01968">
    <property type="entry name" value="Hydantoinase_A"/>
    <property type="match status" value="1"/>
</dbReference>
<dbReference type="InterPro" id="IPR045079">
    <property type="entry name" value="Oxoprolinase-like"/>
</dbReference>
<dbReference type="Pfam" id="PF05378">
    <property type="entry name" value="Hydant_A_N"/>
    <property type="match status" value="1"/>
</dbReference>
<name>A0A6G4AHC8_9ACTN</name>
<dbReference type="PANTHER" id="PTHR11365">
    <property type="entry name" value="5-OXOPROLINASE RELATED"/>
    <property type="match status" value="1"/>
</dbReference>
<dbReference type="Pfam" id="PF19278">
    <property type="entry name" value="Hydant_A_C"/>
    <property type="match status" value="1"/>
</dbReference>
<protein>
    <submittedName>
        <fullName evidence="4">Hydantoinase/oxoprolinase family protein</fullName>
    </submittedName>
</protein>
<sequence length="703" mass="74225">MSSIIGVDIGGTFTDAFIADSTGRTWSAKTPSTPPGYAEGFLNALGELAESDGRDLAELLGACDYIVHGTTATLNALVVGDVATVGFLTTSGHSDSIRIMNLEGRYAGLSNDDIQDMVRHDKPAPLVPRHLVREITERVDYKGEIVVELDESQARQAITELRDAGADAFAVSLLWSFANPRHELRLRQLIEEIAPGTYVGLSSELSPRIREYPRSATTIMSTQVAPKLRNYLVPVEKRLRELGFTGALLVMQGSGGSVAAAEAPDRAITTIGSVLTGGVVGCTRLGARLGHPNIVSTDIGGTTFLVGLVVDGEPVMAPSTVVGRHTVSVPMVQVSTIGSGGGAVAWLDAGGNLRVGPRSAQAVPGPACYGNGGTEPTVTDADVVLGIVDPGRFLDGRRALDVALAEEAIRSRIAEPLGLSVEDAAAAIYAIQNAQAADLLRQVVVNAGHDPRDFIVYAFGGAGPVHSAAYAADLGARQVLVPLGPMASAFSAYGLAASDVVLSAELSRPRTMPMRAAEMDDIFRGLEKELHARIAEQQVIFAEVSYTREVDVRYSLQLAELVVPVPGGEITEKTVAALQDDFAALYERRYGADTGFADAGLQAVTFRMYAKGTLPFAPEFTVHDAVPAPAPVGGRRRALLDPEHGFQQVAVLDYRDLRPGHHFAGPAVLEAGTTTVAVPQGFTAEVDVLGNLLLNVPTTRETR</sequence>
<dbReference type="PANTHER" id="PTHR11365:SF23">
    <property type="entry name" value="HYPOTHETICAL 5-OXOPROLINASE (EUROFUNG)-RELATED"/>
    <property type="match status" value="1"/>
</dbReference>